<evidence type="ECO:0000313" key="2">
    <source>
        <dbReference type="EMBL" id="SCZ88137.1"/>
    </source>
</evidence>
<reference evidence="3" key="1">
    <citation type="submission" date="2016-10" db="EMBL/GenBank/DDBJ databases">
        <authorList>
            <person name="Jeantristanb JTB J.-T."/>
            <person name="Ricardo R."/>
        </authorList>
    </citation>
    <scope>NUCLEOTIDE SEQUENCE [LARGE SCALE GENOMIC DNA]</scope>
</reference>
<keyword evidence="1" id="KW-0812">Transmembrane</keyword>
<accession>A0A2X0MAR3</accession>
<sequence>MLNLHTLYCPADHFSWIMVLALLLLRLGSTCIRRRRVSQRSRSCEWGWGPQESRVRRRRACQ</sequence>
<name>A0A2X0MAR3_9BASI</name>
<keyword evidence="3" id="KW-1185">Reference proteome</keyword>
<dbReference type="EMBL" id="FMWP01000012">
    <property type="protein sequence ID" value="SCZ88137.1"/>
    <property type="molecule type" value="Genomic_DNA"/>
</dbReference>
<dbReference type="AlphaFoldDB" id="A0A2X0MAR3"/>
<organism evidence="2 3">
    <name type="scientific">Microbotryum saponariae</name>
    <dbReference type="NCBI Taxonomy" id="289078"/>
    <lineage>
        <taxon>Eukaryota</taxon>
        <taxon>Fungi</taxon>
        <taxon>Dikarya</taxon>
        <taxon>Basidiomycota</taxon>
        <taxon>Pucciniomycotina</taxon>
        <taxon>Microbotryomycetes</taxon>
        <taxon>Microbotryales</taxon>
        <taxon>Microbotryaceae</taxon>
        <taxon>Microbotryum</taxon>
    </lineage>
</organism>
<proteinExistence type="predicted"/>
<keyword evidence="1" id="KW-1133">Transmembrane helix</keyword>
<evidence type="ECO:0000313" key="3">
    <source>
        <dbReference type="Proteomes" id="UP000249723"/>
    </source>
</evidence>
<keyword evidence="1" id="KW-0472">Membrane</keyword>
<feature type="transmembrane region" description="Helical" evidence="1">
    <location>
        <begin position="13"/>
        <end position="32"/>
    </location>
</feature>
<protein>
    <submittedName>
        <fullName evidence="2">BZ3500_MvSof-1268-A1-R1_Chr2-1g04213 protein</fullName>
    </submittedName>
</protein>
<dbReference type="Proteomes" id="UP000249723">
    <property type="component" value="Unassembled WGS sequence"/>
</dbReference>
<evidence type="ECO:0000256" key="1">
    <source>
        <dbReference type="SAM" id="Phobius"/>
    </source>
</evidence>
<gene>
    <name evidence="2" type="ORF">BZ3500_MVSOF-1268-A1-R1_CHR2-1G04213</name>
</gene>